<proteinExistence type="predicted"/>
<gene>
    <name evidence="1" type="ORF">LCGC14_1008810</name>
</gene>
<sequence length="69" mass="8028">MKTAEKLDTQIRDSAFDLHKKDFVDIIDSKGDIYRFYLKNKEYEANDGIPPVAIKDAGKLGQFIDIFWM</sequence>
<comment type="caution">
    <text evidence="1">The sequence shown here is derived from an EMBL/GenBank/DDBJ whole genome shotgun (WGS) entry which is preliminary data.</text>
</comment>
<organism evidence="1">
    <name type="scientific">marine sediment metagenome</name>
    <dbReference type="NCBI Taxonomy" id="412755"/>
    <lineage>
        <taxon>unclassified sequences</taxon>
        <taxon>metagenomes</taxon>
        <taxon>ecological metagenomes</taxon>
    </lineage>
</organism>
<evidence type="ECO:0000313" key="1">
    <source>
        <dbReference type="EMBL" id="KKN13183.1"/>
    </source>
</evidence>
<dbReference type="AlphaFoldDB" id="A0A0F9R6Y0"/>
<protein>
    <submittedName>
        <fullName evidence="1">Uncharacterized protein</fullName>
    </submittedName>
</protein>
<accession>A0A0F9R6Y0</accession>
<name>A0A0F9R6Y0_9ZZZZ</name>
<reference evidence="1" key="1">
    <citation type="journal article" date="2015" name="Nature">
        <title>Complex archaea that bridge the gap between prokaryotes and eukaryotes.</title>
        <authorList>
            <person name="Spang A."/>
            <person name="Saw J.H."/>
            <person name="Jorgensen S.L."/>
            <person name="Zaremba-Niedzwiedzka K."/>
            <person name="Martijn J."/>
            <person name="Lind A.E."/>
            <person name="van Eijk R."/>
            <person name="Schleper C."/>
            <person name="Guy L."/>
            <person name="Ettema T.J."/>
        </authorList>
    </citation>
    <scope>NUCLEOTIDE SEQUENCE</scope>
</reference>
<dbReference type="EMBL" id="LAZR01003950">
    <property type="protein sequence ID" value="KKN13183.1"/>
    <property type="molecule type" value="Genomic_DNA"/>
</dbReference>
<feature type="non-terminal residue" evidence="1">
    <location>
        <position position="69"/>
    </location>
</feature>